<keyword evidence="2" id="KW-1185">Reference proteome</keyword>
<organism evidence="1 2">
    <name type="scientific">Thalictrum thalictroides</name>
    <name type="common">Rue-anemone</name>
    <name type="synonym">Anemone thalictroides</name>
    <dbReference type="NCBI Taxonomy" id="46969"/>
    <lineage>
        <taxon>Eukaryota</taxon>
        <taxon>Viridiplantae</taxon>
        <taxon>Streptophyta</taxon>
        <taxon>Embryophyta</taxon>
        <taxon>Tracheophyta</taxon>
        <taxon>Spermatophyta</taxon>
        <taxon>Magnoliopsida</taxon>
        <taxon>Ranunculales</taxon>
        <taxon>Ranunculaceae</taxon>
        <taxon>Thalictroideae</taxon>
        <taxon>Thalictrum</taxon>
    </lineage>
</organism>
<dbReference type="Proteomes" id="UP000554482">
    <property type="component" value="Unassembled WGS sequence"/>
</dbReference>
<comment type="caution">
    <text evidence="1">The sequence shown here is derived from an EMBL/GenBank/DDBJ whole genome shotgun (WGS) entry which is preliminary data.</text>
</comment>
<reference evidence="1 2" key="1">
    <citation type="submission" date="2020-06" db="EMBL/GenBank/DDBJ databases">
        <title>Transcriptomic and genomic resources for Thalictrum thalictroides and T. hernandezii: Facilitating candidate gene discovery in an emerging model plant lineage.</title>
        <authorList>
            <person name="Arias T."/>
            <person name="Riano-Pachon D.M."/>
            <person name="Di Stilio V.S."/>
        </authorList>
    </citation>
    <scope>NUCLEOTIDE SEQUENCE [LARGE SCALE GENOMIC DNA]</scope>
    <source>
        <strain evidence="2">cv. WT478/WT964</strain>
        <tissue evidence="1">Leaves</tissue>
    </source>
</reference>
<evidence type="ECO:0000313" key="1">
    <source>
        <dbReference type="EMBL" id="KAF5180574.1"/>
    </source>
</evidence>
<sequence>MNLTDWMNYWFCPPSNWFISTDYWTSLCVNFACLIWKARCEAVFQNTTPSPSRVAQNIDKLLSKLKVDIGAGMNAGIQQQFNGSNATNDQQQGNGCTMIGSGQISVWIPPSKGMLKVNVDISLVNNNMPSCVLFLTRDSNESEWSE</sequence>
<proteinExistence type="predicted"/>
<protein>
    <submittedName>
        <fullName evidence="1">Uncharacterized protein</fullName>
    </submittedName>
</protein>
<name>A0A7J6V645_THATH</name>
<dbReference type="EMBL" id="JABWDY010037231">
    <property type="protein sequence ID" value="KAF5180574.1"/>
    <property type="molecule type" value="Genomic_DNA"/>
</dbReference>
<evidence type="ECO:0000313" key="2">
    <source>
        <dbReference type="Proteomes" id="UP000554482"/>
    </source>
</evidence>
<gene>
    <name evidence="1" type="ORF">FRX31_029838</name>
</gene>
<accession>A0A7J6V645</accession>
<dbReference type="AlphaFoldDB" id="A0A7J6V645"/>